<dbReference type="EMBL" id="MNVN01000003">
    <property type="protein sequence ID" value="OIO31244.1"/>
    <property type="molecule type" value="Genomic_DNA"/>
</dbReference>
<proteinExistence type="predicted"/>
<accession>A0A1J4V269</accession>
<dbReference type="STRING" id="1805281.AUJ77_00335"/>
<dbReference type="Proteomes" id="UP000181992">
    <property type="component" value="Unassembled WGS sequence"/>
</dbReference>
<organism evidence="1 2">
    <name type="scientific">Candidatus Nomurabacteria bacterium CG1_02_43_90</name>
    <dbReference type="NCBI Taxonomy" id="1805281"/>
    <lineage>
        <taxon>Bacteria</taxon>
        <taxon>Candidatus Nomuraibacteriota</taxon>
    </lineage>
</organism>
<sequence>MSPEVLSRNNHAFFYTQLSMFLLGHRFGSIVRSLAVRGEDDMRNPADRFETMTFGLNNGEVGYVQISKESADLLVGIDTFWCNKIPGNIAGNSNGRCFIADVEGLDITLQIIAHEGPRGIVFEQAVLQRISDDTPLGFFVAVCVTPTGKPVHEEELVCLWGD</sequence>
<name>A0A1J4V269_9BACT</name>
<evidence type="ECO:0000313" key="2">
    <source>
        <dbReference type="Proteomes" id="UP000181992"/>
    </source>
</evidence>
<gene>
    <name evidence="1" type="ORF">AUJ77_00335</name>
</gene>
<comment type="caution">
    <text evidence="1">The sequence shown here is derived from an EMBL/GenBank/DDBJ whole genome shotgun (WGS) entry which is preliminary data.</text>
</comment>
<protein>
    <submittedName>
        <fullName evidence="1">Uncharacterized protein</fullName>
    </submittedName>
</protein>
<dbReference type="AlphaFoldDB" id="A0A1J4V269"/>
<reference evidence="1 2" key="1">
    <citation type="journal article" date="2016" name="Environ. Microbiol.">
        <title>Genomic resolution of a cold subsurface aquifer community provides metabolic insights for novel microbes adapted to high CO concentrations.</title>
        <authorList>
            <person name="Probst A.J."/>
            <person name="Castelle C.J."/>
            <person name="Singh A."/>
            <person name="Brown C.T."/>
            <person name="Anantharaman K."/>
            <person name="Sharon I."/>
            <person name="Hug L.A."/>
            <person name="Burstein D."/>
            <person name="Emerson J.B."/>
            <person name="Thomas B.C."/>
            <person name="Banfield J.F."/>
        </authorList>
    </citation>
    <scope>NUCLEOTIDE SEQUENCE [LARGE SCALE GENOMIC DNA]</scope>
    <source>
        <strain evidence="1">CG1_02_43_90</strain>
    </source>
</reference>
<evidence type="ECO:0000313" key="1">
    <source>
        <dbReference type="EMBL" id="OIO31244.1"/>
    </source>
</evidence>